<sequence>MRLNVIDYASPYLGTTLNILRFHLGDDHGICLANTVHGRLPLLEELDVTIEQRSTYNKQENEDDRLHSVNFFKLRSLRLCDVILNNVRDLLRSHVFIF</sequence>
<name>A0A813RSF1_9BILA</name>
<gene>
    <name evidence="1" type="ORF">JXQ802_LOCUS3528</name>
</gene>
<evidence type="ECO:0000313" key="2">
    <source>
        <dbReference type="Proteomes" id="UP000663870"/>
    </source>
</evidence>
<dbReference type="Proteomes" id="UP000663870">
    <property type="component" value="Unassembled WGS sequence"/>
</dbReference>
<accession>A0A813RSF1</accession>
<organism evidence="1 2">
    <name type="scientific">Rotaria sordida</name>
    <dbReference type="NCBI Taxonomy" id="392033"/>
    <lineage>
        <taxon>Eukaryota</taxon>
        <taxon>Metazoa</taxon>
        <taxon>Spiralia</taxon>
        <taxon>Gnathifera</taxon>
        <taxon>Rotifera</taxon>
        <taxon>Eurotatoria</taxon>
        <taxon>Bdelloidea</taxon>
        <taxon>Philodinida</taxon>
        <taxon>Philodinidae</taxon>
        <taxon>Rotaria</taxon>
    </lineage>
</organism>
<reference evidence="1" key="1">
    <citation type="submission" date="2021-02" db="EMBL/GenBank/DDBJ databases">
        <authorList>
            <person name="Nowell W R."/>
        </authorList>
    </citation>
    <scope>NUCLEOTIDE SEQUENCE</scope>
</reference>
<evidence type="ECO:0000313" key="1">
    <source>
        <dbReference type="EMBL" id="CAF0786850.1"/>
    </source>
</evidence>
<protein>
    <submittedName>
        <fullName evidence="1">Uncharacterized protein</fullName>
    </submittedName>
</protein>
<keyword evidence="2" id="KW-1185">Reference proteome</keyword>
<comment type="caution">
    <text evidence="1">The sequence shown here is derived from an EMBL/GenBank/DDBJ whole genome shotgun (WGS) entry which is preliminary data.</text>
</comment>
<dbReference type="AlphaFoldDB" id="A0A813RSF1"/>
<dbReference type="EMBL" id="CAJNOL010000048">
    <property type="protein sequence ID" value="CAF0786850.1"/>
    <property type="molecule type" value="Genomic_DNA"/>
</dbReference>
<proteinExistence type="predicted"/>